<organism evidence="2 3">
    <name type="scientific">Clostridium oceanicum</name>
    <dbReference type="NCBI Taxonomy" id="1543"/>
    <lineage>
        <taxon>Bacteria</taxon>
        <taxon>Bacillati</taxon>
        <taxon>Bacillota</taxon>
        <taxon>Clostridia</taxon>
        <taxon>Eubacteriales</taxon>
        <taxon>Clostridiaceae</taxon>
        <taxon>Clostridium</taxon>
    </lineage>
</organism>
<keyword evidence="3" id="KW-1185">Reference proteome</keyword>
<dbReference type="PANTHER" id="PTHR12110">
    <property type="entry name" value="HYDROXYPYRUVATE ISOMERASE"/>
    <property type="match status" value="1"/>
</dbReference>
<dbReference type="InterPro" id="IPR036237">
    <property type="entry name" value="Xyl_isomerase-like_sf"/>
</dbReference>
<dbReference type="InterPro" id="IPR013022">
    <property type="entry name" value="Xyl_isomerase-like_TIM-brl"/>
</dbReference>
<dbReference type="InterPro" id="IPR050312">
    <property type="entry name" value="IolE/XylAMocC-like"/>
</dbReference>
<dbReference type="Gene3D" id="3.20.20.150">
    <property type="entry name" value="Divalent-metal-dependent TIM barrel enzymes"/>
    <property type="match status" value="1"/>
</dbReference>
<dbReference type="PANTHER" id="PTHR12110:SF41">
    <property type="entry name" value="INOSOSE DEHYDRATASE"/>
    <property type="match status" value="1"/>
</dbReference>
<protein>
    <submittedName>
        <fullName evidence="2">TIM barrel protein</fullName>
    </submittedName>
</protein>
<feature type="domain" description="Xylose isomerase-like TIM barrel" evidence="1">
    <location>
        <begin position="23"/>
        <end position="245"/>
    </location>
</feature>
<gene>
    <name evidence="2" type="ORF">GCM10008906_25320</name>
</gene>
<reference evidence="3" key="1">
    <citation type="journal article" date="2019" name="Int. J. Syst. Evol. Microbiol.">
        <title>The Global Catalogue of Microorganisms (GCM) 10K type strain sequencing project: providing services to taxonomists for standard genome sequencing and annotation.</title>
        <authorList>
            <consortium name="The Broad Institute Genomics Platform"/>
            <consortium name="The Broad Institute Genome Sequencing Center for Infectious Disease"/>
            <person name="Wu L."/>
            <person name="Ma J."/>
        </authorList>
    </citation>
    <scope>NUCLEOTIDE SEQUENCE [LARGE SCALE GENOMIC DNA]</scope>
    <source>
        <strain evidence="3">JCM 1407</strain>
    </source>
</reference>
<proteinExistence type="predicted"/>
<accession>A0ABP3UXK0</accession>
<evidence type="ECO:0000313" key="2">
    <source>
        <dbReference type="EMBL" id="GAA0742598.1"/>
    </source>
</evidence>
<evidence type="ECO:0000259" key="1">
    <source>
        <dbReference type="Pfam" id="PF01261"/>
    </source>
</evidence>
<dbReference type="Proteomes" id="UP001501510">
    <property type="component" value="Unassembled WGS sequence"/>
</dbReference>
<dbReference type="SUPFAM" id="SSF51658">
    <property type="entry name" value="Xylose isomerase-like"/>
    <property type="match status" value="1"/>
</dbReference>
<dbReference type="RefSeq" id="WP_343762015.1">
    <property type="nucleotide sequence ID" value="NZ_BAAACG010000010.1"/>
</dbReference>
<sequence length="283" mass="32371">MKIGIHLSTFTKSWEEDIFQYFSVASKIGYDGVEIPIIDANNFDSKKSKKLLKENNLLCTCGTGLNIEKDISSIDKNIRDNGMKHLKKCIDICNELESDCLGGVLYAPWGMKKSRAEAKDNINFSIESLREIASYAEVRGVTLALEVLNRYETFFINTVEEGLDILKKIDSNNVKIHFDTFHGHIEEKSLKDAILKGGKNIFHVHFCENNRSTPGTGQINWREVKKALKEINYDRWITLENFTMPNCQVGNDVSIWRKTGESNYKVAELGFKFIKQLMDKQEV</sequence>
<dbReference type="EMBL" id="BAAACG010000010">
    <property type="protein sequence ID" value="GAA0742598.1"/>
    <property type="molecule type" value="Genomic_DNA"/>
</dbReference>
<name>A0ABP3UXK0_9CLOT</name>
<evidence type="ECO:0000313" key="3">
    <source>
        <dbReference type="Proteomes" id="UP001501510"/>
    </source>
</evidence>
<comment type="caution">
    <text evidence="2">The sequence shown here is derived from an EMBL/GenBank/DDBJ whole genome shotgun (WGS) entry which is preliminary data.</text>
</comment>
<dbReference type="Pfam" id="PF01261">
    <property type="entry name" value="AP_endonuc_2"/>
    <property type="match status" value="1"/>
</dbReference>